<feature type="transmembrane region" description="Helical" evidence="2">
    <location>
        <begin position="6"/>
        <end position="27"/>
    </location>
</feature>
<dbReference type="EMBL" id="NVOI01000096">
    <property type="protein sequence ID" value="PGG86344.1"/>
    <property type="molecule type" value="Genomic_DNA"/>
</dbReference>
<dbReference type="AlphaFoldDB" id="A0A2B5CUB7"/>
<accession>A0A2B5CUB7</accession>
<feature type="region of interest" description="Disordered" evidence="1">
    <location>
        <begin position="48"/>
        <end position="71"/>
    </location>
</feature>
<comment type="caution">
    <text evidence="3">The sequence shown here is derived from an EMBL/GenBank/DDBJ whole genome shotgun (WGS) entry which is preliminary data.</text>
</comment>
<evidence type="ECO:0000256" key="2">
    <source>
        <dbReference type="SAM" id="Phobius"/>
    </source>
</evidence>
<evidence type="ECO:0000313" key="4">
    <source>
        <dbReference type="Proteomes" id="UP000225320"/>
    </source>
</evidence>
<sequence>MDITEVESVKNVCIFGLGFAVFMYGLYKGGTFIERRLDESDHLERGVLNNGYRKQSSSKTSREGYGIRRRA</sequence>
<gene>
    <name evidence="3" type="ORF">CON73_23595</name>
</gene>
<name>A0A2B5CUB7_9BACI</name>
<keyword evidence="2" id="KW-0472">Membrane</keyword>
<proteinExistence type="predicted"/>
<evidence type="ECO:0000313" key="3">
    <source>
        <dbReference type="EMBL" id="PGG86344.1"/>
    </source>
</evidence>
<keyword evidence="2" id="KW-1133">Transmembrane helix</keyword>
<organism evidence="3 4">
    <name type="scientific">Bacillus toyonensis</name>
    <dbReference type="NCBI Taxonomy" id="155322"/>
    <lineage>
        <taxon>Bacteria</taxon>
        <taxon>Bacillati</taxon>
        <taxon>Bacillota</taxon>
        <taxon>Bacilli</taxon>
        <taxon>Bacillales</taxon>
        <taxon>Bacillaceae</taxon>
        <taxon>Bacillus</taxon>
        <taxon>Bacillus cereus group</taxon>
    </lineage>
</organism>
<feature type="compositionally biased region" description="Basic and acidic residues" evidence="1">
    <location>
        <begin position="60"/>
        <end position="71"/>
    </location>
</feature>
<keyword evidence="2" id="KW-0812">Transmembrane</keyword>
<protein>
    <submittedName>
        <fullName evidence="3">Uncharacterized protein</fullName>
    </submittedName>
</protein>
<dbReference type="Proteomes" id="UP000225320">
    <property type="component" value="Unassembled WGS sequence"/>
</dbReference>
<evidence type="ECO:0000256" key="1">
    <source>
        <dbReference type="SAM" id="MobiDB-lite"/>
    </source>
</evidence>
<reference evidence="3 4" key="1">
    <citation type="submission" date="2017-09" db="EMBL/GenBank/DDBJ databases">
        <title>Large-scale bioinformatics analysis of Bacillus genomes uncovers conserved roles of natural products in bacterial physiology.</title>
        <authorList>
            <consortium name="Agbiome Team Llc"/>
            <person name="Bleich R.M."/>
            <person name="Grubbs K.J."/>
            <person name="Santa Maria K.C."/>
            <person name="Allen S.E."/>
            <person name="Farag S."/>
            <person name="Shank E.A."/>
            <person name="Bowers A."/>
        </authorList>
    </citation>
    <scope>NUCLEOTIDE SEQUENCE [LARGE SCALE GENOMIC DNA]</scope>
    <source>
        <strain evidence="3 4">AFS094862</strain>
    </source>
</reference>